<feature type="signal peptide" evidence="3">
    <location>
        <begin position="1"/>
        <end position="28"/>
    </location>
</feature>
<dbReference type="Pfam" id="PF04885">
    <property type="entry name" value="Stig1"/>
    <property type="match status" value="1"/>
</dbReference>
<comment type="caution">
    <text evidence="4">The sequence shown here is derived from an EMBL/GenBank/DDBJ whole genome shotgun (WGS) entry which is preliminary data.</text>
</comment>
<dbReference type="EMBL" id="DUZY01000001">
    <property type="protein sequence ID" value="DAD23456.1"/>
    <property type="molecule type" value="Genomic_DNA"/>
</dbReference>
<keyword evidence="5" id="KW-1185">Reference proteome</keyword>
<evidence type="ECO:0000256" key="1">
    <source>
        <dbReference type="ARBA" id="ARBA00006010"/>
    </source>
</evidence>
<evidence type="ECO:0000256" key="3">
    <source>
        <dbReference type="SAM" id="SignalP"/>
    </source>
</evidence>
<gene>
    <name evidence="4" type="ORF">HUJ06_024919</name>
</gene>
<keyword evidence="2 3" id="KW-0732">Signal</keyword>
<accession>A0A822XWR8</accession>
<dbReference type="InterPro" id="IPR006969">
    <property type="entry name" value="Stig-like"/>
</dbReference>
<proteinExistence type="inferred from homology"/>
<evidence type="ECO:0000313" key="4">
    <source>
        <dbReference type="EMBL" id="DAD23456.1"/>
    </source>
</evidence>
<name>A0A822XWR8_NELNU</name>
<reference evidence="4 5" key="1">
    <citation type="journal article" date="2020" name="Mol. Biol. Evol.">
        <title>Distinct Expression and Methylation Patterns for Genes with Different Fates following a Single Whole-Genome Duplication in Flowering Plants.</title>
        <authorList>
            <person name="Shi T."/>
            <person name="Rahmani R.S."/>
            <person name="Gugger P.F."/>
            <person name="Wang M."/>
            <person name="Li H."/>
            <person name="Zhang Y."/>
            <person name="Li Z."/>
            <person name="Wang Q."/>
            <person name="Van de Peer Y."/>
            <person name="Marchal K."/>
            <person name="Chen J."/>
        </authorList>
    </citation>
    <scope>NUCLEOTIDE SEQUENCE [LARGE SCALE GENOMIC DNA]</scope>
    <source>
        <tissue evidence="4">Leaf</tissue>
    </source>
</reference>
<feature type="chain" id="PRO_5032338525" description="Stigma-specific STIG1-like protein 4" evidence="3">
    <location>
        <begin position="29"/>
        <end position="159"/>
    </location>
</feature>
<dbReference type="Proteomes" id="UP000607653">
    <property type="component" value="Unassembled WGS sequence"/>
</dbReference>
<comment type="similarity">
    <text evidence="1">Belongs to the STIG1 family.</text>
</comment>
<dbReference type="PANTHER" id="PTHR33227:SF48">
    <property type="entry name" value="STIGMA-SPECIFIC STIG1-LIKE PROTEIN 4"/>
    <property type="match status" value="1"/>
</dbReference>
<dbReference type="AlphaFoldDB" id="A0A822XWR8"/>
<protein>
    <recommendedName>
        <fullName evidence="6">Stigma-specific STIG1-like protein 4</fullName>
    </recommendedName>
</protein>
<evidence type="ECO:0008006" key="6">
    <source>
        <dbReference type="Google" id="ProtNLM"/>
    </source>
</evidence>
<evidence type="ECO:0000256" key="2">
    <source>
        <dbReference type="ARBA" id="ARBA00022729"/>
    </source>
</evidence>
<dbReference type="PANTHER" id="PTHR33227">
    <property type="entry name" value="STIGMA-SPECIFIC STIG1-LIKE PROTEIN 3"/>
    <property type="match status" value="1"/>
</dbReference>
<organism evidence="4 5">
    <name type="scientific">Nelumbo nucifera</name>
    <name type="common">Sacred lotus</name>
    <dbReference type="NCBI Taxonomy" id="4432"/>
    <lineage>
        <taxon>Eukaryota</taxon>
        <taxon>Viridiplantae</taxon>
        <taxon>Streptophyta</taxon>
        <taxon>Embryophyta</taxon>
        <taxon>Tracheophyta</taxon>
        <taxon>Spermatophyta</taxon>
        <taxon>Magnoliopsida</taxon>
        <taxon>Proteales</taxon>
        <taxon>Nelumbonaceae</taxon>
        <taxon>Nelumbo</taxon>
    </lineage>
</organism>
<sequence>MGRCAATPLLVGLILLLLLVALAVEAAAERDVWTTGSRSSRWLKAVSRQTITGCRFQPSICNQGETPPYTMRCCRNRCVNVTSDSNQCGLCLNRCPFTRQCCGGLCVNTNSNPFHCGRCFHFCGFGMPCVFGLCGYSTSDPSASFPPALTNLSTTSTMI</sequence>
<evidence type="ECO:0000313" key="5">
    <source>
        <dbReference type="Proteomes" id="UP000607653"/>
    </source>
</evidence>